<organism evidence="10">
    <name type="scientific">Capitella teleta</name>
    <name type="common">Polychaete worm</name>
    <dbReference type="NCBI Taxonomy" id="283909"/>
    <lineage>
        <taxon>Eukaryota</taxon>
        <taxon>Metazoa</taxon>
        <taxon>Spiralia</taxon>
        <taxon>Lophotrochozoa</taxon>
        <taxon>Annelida</taxon>
        <taxon>Polychaeta</taxon>
        <taxon>Sedentaria</taxon>
        <taxon>Scolecida</taxon>
        <taxon>Capitellidae</taxon>
        <taxon>Capitella</taxon>
    </lineage>
</organism>
<dbReference type="InterPro" id="IPR001881">
    <property type="entry name" value="EGF-like_Ca-bd_dom"/>
</dbReference>
<feature type="domain" description="EGF-like" evidence="9">
    <location>
        <begin position="26"/>
        <end position="66"/>
    </location>
</feature>
<evidence type="ECO:0000313" key="11">
    <source>
        <dbReference type="EnsemblMetazoa" id="CapteP79365"/>
    </source>
</evidence>
<feature type="non-terminal residue" evidence="10">
    <location>
        <position position="1"/>
    </location>
</feature>
<evidence type="ECO:0000256" key="3">
    <source>
        <dbReference type="ARBA" id="ARBA00022536"/>
    </source>
</evidence>
<dbReference type="GO" id="GO:0005576">
    <property type="term" value="C:extracellular region"/>
    <property type="evidence" value="ECO:0007669"/>
    <property type="project" value="UniProtKB-SubCell"/>
</dbReference>
<dbReference type="OrthoDB" id="10045365at2759"/>
<dbReference type="Pfam" id="PF07645">
    <property type="entry name" value="EGF_CA"/>
    <property type="match status" value="1"/>
</dbReference>
<dbReference type="InterPro" id="IPR026823">
    <property type="entry name" value="cEGF"/>
</dbReference>
<gene>
    <name evidence="10" type="ORF">CAPTEDRAFT_79365</name>
</gene>
<dbReference type="PROSITE" id="PS00010">
    <property type="entry name" value="ASX_HYDROXYL"/>
    <property type="match status" value="1"/>
</dbReference>
<name>R7UHX0_CAPTE</name>
<dbReference type="EMBL" id="AMQN01007691">
    <property type="status" value="NOT_ANNOTATED_CDS"/>
    <property type="molecule type" value="Genomic_DNA"/>
</dbReference>
<dbReference type="SUPFAM" id="SSF57184">
    <property type="entry name" value="Growth factor receptor domain"/>
    <property type="match status" value="1"/>
</dbReference>
<dbReference type="InterPro" id="IPR018097">
    <property type="entry name" value="EGF_Ca-bd_CS"/>
</dbReference>
<dbReference type="FunFam" id="2.10.25.10:FF:000014">
    <property type="entry name" value="Latent-transforming growth factor beta-binding protein 3"/>
    <property type="match status" value="1"/>
</dbReference>
<keyword evidence="7" id="KW-0325">Glycoprotein</keyword>
<comment type="caution">
    <text evidence="8">Lacks conserved residue(s) required for the propagation of feature annotation.</text>
</comment>
<reference evidence="11" key="3">
    <citation type="submission" date="2015-06" db="UniProtKB">
        <authorList>
            <consortium name="EnsemblMetazoa"/>
        </authorList>
    </citation>
    <scope>IDENTIFICATION</scope>
</reference>
<dbReference type="EnsemblMetazoa" id="CapteT79365">
    <property type="protein sequence ID" value="CapteP79365"/>
    <property type="gene ID" value="CapteG79365"/>
</dbReference>
<dbReference type="PANTHER" id="PTHR24034:SF205">
    <property type="entry name" value="NIDOGEN"/>
    <property type="match status" value="1"/>
</dbReference>
<evidence type="ECO:0000256" key="1">
    <source>
        <dbReference type="ARBA" id="ARBA00004613"/>
    </source>
</evidence>
<dbReference type="InterPro" id="IPR000742">
    <property type="entry name" value="EGF"/>
</dbReference>
<dbReference type="SMART" id="SM00181">
    <property type="entry name" value="EGF"/>
    <property type="match status" value="2"/>
</dbReference>
<keyword evidence="6" id="KW-1015">Disulfide bond</keyword>
<evidence type="ECO:0000256" key="6">
    <source>
        <dbReference type="ARBA" id="ARBA00023157"/>
    </source>
</evidence>
<evidence type="ECO:0000256" key="7">
    <source>
        <dbReference type="ARBA" id="ARBA00023180"/>
    </source>
</evidence>
<evidence type="ECO:0000259" key="9">
    <source>
        <dbReference type="PROSITE" id="PS50026"/>
    </source>
</evidence>
<dbReference type="InterPro" id="IPR049883">
    <property type="entry name" value="NOTCH1_EGF-like"/>
</dbReference>
<dbReference type="AlphaFoldDB" id="R7UHX0"/>
<dbReference type="CDD" id="cd00054">
    <property type="entry name" value="EGF_CA"/>
    <property type="match status" value="1"/>
</dbReference>
<dbReference type="InterPro" id="IPR000152">
    <property type="entry name" value="EGF-type_Asp/Asn_hydroxyl_site"/>
</dbReference>
<accession>R7UHX0</accession>
<dbReference type="InterPro" id="IPR009030">
    <property type="entry name" value="Growth_fac_rcpt_cys_sf"/>
</dbReference>
<keyword evidence="12" id="KW-1185">Reference proteome</keyword>
<reference evidence="10 12" key="2">
    <citation type="journal article" date="2013" name="Nature">
        <title>Insights into bilaterian evolution from three spiralian genomes.</title>
        <authorList>
            <person name="Simakov O."/>
            <person name="Marletaz F."/>
            <person name="Cho S.J."/>
            <person name="Edsinger-Gonzales E."/>
            <person name="Havlak P."/>
            <person name="Hellsten U."/>
            <person name="Kuo D.H."/>
            <person name="Larsson T."/>
            <person name="Lv J."/>
            <person name="Arendt D."/>
            <person name="Savage R."/>
            <person name="Osoegawa K."/>
            <person name="de Jong P."/>
            <person name="Grimwood J."/>
            <person name="Chapman J.A."/>
            <person name="Shapiro H."/>
            <person name="Aerts A."/>
            <person name="Otillar R.P."/>
            <person name="Terry A.Y."/>
            <person name="Boore J.L."/>
            <person name="Grigoriev I.V."/>
            <person name="Lindberg D.R."/>
            <person name="Seaver E.C."/>
            <person name="Weisblat D.A."/>
            <person name="Putnam N.H."/>
            <person name="Rokhsar D.S."/>
        </authorList>
    </citation>
    <scope>NUCLEOTIDE SEQUENCE</scope>
    <source>
        <strain evidence="10 12">I ESC-2004</strain>
    </source>
</reference>
<dbReference type="SMART" id="SM00179">
    <property type="entry name" value="EGF_CA"/>
    <property type="match status" value="2"/>
</dbReference>
<comment type="subcellular location">
    <subcellularLocation>
        <location evidence="1">Secreted</location>
    </subcellularLocation>
</comment>
<evidence type="ECO:0000256" key="5">
    <source>
        <dbReference type="ARBA" id="ARBA00022737"/>
    </source>
</evidence>
<dbReference type="HOGENOM" id="CLU_004826_9_2_1"/>
<evidence type="ECO:0000313" key="10">
    <source>
        <dbReference type="EMBL" id="ELU05810.1"/>
    </source>
</evidence>
<dbReference type="EMBL" id="KB301197">
    <property type="protein sequence ID" value="ELU05810.1"/>
    <property type="molecule type" value="Genomic_DNA"/>
</dbReference>
<proteinExistence type="predicted"/>
<dbReference type="OMA" id="CEEETAC"/>
<evidence type="ECO:0000256" key="2">
    <source>
        <dbReference type="ARBA" id="ARBA00022525"/>
    </source>
</evidence>
<evidence type="ECO:0000313" key="12">
    <source>
        <dbReference type="Proteomes" id="UP000014760"/>
    </source>
</evidence>
<keyword evidence="5" id="KW-0677">Repeat</keyword>
<dbReference type="STRING" id="283909.R7UHX0"/>
<feature type="non-terminal residue" evidence="10">
    <location>
        <position position="97"/>
    </location>
</feature>
<evidence type="ECO:0000256" key="8">
    <source>
        <dbReference type="PROSITE-ProRule" id="PRU00076"/>
    </source>
</evidence>
<dbReference type="PANTHER" id="PTHR24034">
    <property type="entry name" value="EGF-LIKE DOMAIN-CONTAINING PROTEIN"/>
    <property type="match status" value="1"/>
</dbReference>
<keyword evidence="3 8" id="KW-0245">EGF-like domain</keyword>
<protein>
    <recommendedName>
        <fullName evidence="9">EGF-like domain-containing protein</fullName>
    </recommendedName>
</protein>
<dbReference type="GO" id="GO:0005509">
    <property type="term" value="F:calcium ion binding"/>
    <property type="evidence" value="ECO:0007669"/>
    <property type="project" value="InterPro"/>
</dbReference>
<dbReference type="PROSITE" id="PS01186">
    <property type="entry name" value="EGF_2"/>
    <property type="match status" value="2"/>
</dbReference>
<dbReference type="Proteomes" id="UP000014760">
    <property type="component" value="Unassembled WGS sequence"/>
</dbReference>
<dbReference type="Gene3D" id="2.10.25.10">
    <property type="entry name" value="Laminin"/>
    <property type="match status" value="3"/>
</dbReference>
<dbReference type="Pfam" id="PF12662">
    <property type="entry name" value="cEGF"/>
    <property type="match status" value="1"/>
</dbReference>
<reference evidence="12" key="1">
    <citation type="submission" date="2012-12" db="EMBL/GenBank/DDBJ databases">
        <authorList>
            <person name="Hellsten U."/>
            <person name="Grimwood J."/>
            <person name="Chapman J.A."/>
            <person name="Shapiro H."/>
            <person name="Aerts A."/>
            <person name="Otillar R.P."/>
            <person name="Terry A.Y."/>
            <person name="Boore J.L."/>
            <person name="Simakov O."/>
            <person name="Marletaz F."/>
            <person name="Cho S.-J."/>
            <person name="Edsinger-Gonzales E."/>
            <person name="Havlak P."/>
            <person name="Kuo D.-H."/>
            <person name="Larsson T."/>
            <person name="Lv J."/>
            <person name="Arendt D."/>
            <person name="Savage R."/>
            <person name="Osoegawa K."/>
            <person name="de Jong P."/>
            <person name="Lindberg D.R."/>
            <person name="Seaver E.C."/>
            <person name="Weisblat D.A."/>
            <person name="Putnam N.H."/>
            <person name="Grigoriev I.V."/>
            <person name="Rokhsar D.S."/>
        </authorList>
    </citation>
    <scope>NUCLEOTIDE SEQUENCE</scope>
    <source>
        <strain evidence="12">I ESC-2004</strain>
    </source>
</reference>
<keyword evidence="4" id="KW-0732">Signal</keyword>
<dbReference type="InterPro" id="IPR050751">
    <property type="entry name" value="ECM_structural_protein"/>
</dbReference>
<sequence>VDSRGEHRCVCPQGYKLDSDGTHCEDINECELWRDTCESGECFNTEGGFYCTCANGYTLSSPRVCTEIDECKKGNGGCEQVCTNTPGAFYCSCREGF</sequence>
<keyword evidence="2" id="KW-0964">Secreted</keyword>
<dbReference type="PROSITE" id="PS01187">
    <property type="entry name" value="EGF_CA"/>
    <property type="match status" value="2"/>
</dbReference>
<dbReference type="PROSITE" id="PS50026">
    <property type="entry name" value="EGF_3"/>
    <property type="match status" value="1"/>
</dbReference>
<evidence type="ECO:0000256" key="4">
    <source>
        <dbReference type="ARBA" id="ARBA00022729"/>
    </source>
</evidence>